<organism evidence="3 4">
    <name type="scientific">Acinetobacter proteolyticus</name>
    <dbReference type="NCBI Taxonomy" id="1776741"/>
    <lineage>
        <taxon>Bacteria</taxon>
        <taxon>Pseudomonadati</taxon>
        <taxon>Pseudomonadota</taxon>
        <taxon>Gammaproteobacteria</taxon>
        <taxon>Moraxellales</taxon>
        <taxon>Moraxellaceae</taxon>
        <taxon>Acinetobacter</taxon>
    </lineage>
</organism>
<name>A0A653K115_9GAMM</name>
<dbReference type="Gene3D" id="3.40.190.10">
    <property type="entry name" value="Periplasmic binding protein-like II"/>
    <property type="match status" value="2"/>
</dbReference>
<evidence type="ECO:0000256" key="1">
    <source>
        <dbReference type="ARBA" id="ARBA00009437"/>
    </source>
</evidence>
<sequence>MDQPDSVTISVTPTIAAKLLIPLLGKLHTSLPDIKLHTLATEAVSDFDRDQVDIAVRLTKKSFPENLEAQLLFRQELIVVASPFLVQDLTLPLKPEQLISMPLLHDAHDNWPKFLNTNVKLSGLVFSQTTLALDAALSGQGIALACRAFVDEEIKSGKLVQVVSEIMTIEPSYYLVRKKSSHSNTTVNKIWQWCIEYLGTN</sequence>
<reference evidence="3 4" key="1">
    <citation type="submission" date="2019-10" db="EMBL/GenBank/DDBJ databases">
        <authorList>
            <person name="Karimi E."/>
        </authorList>
    </citation>
    <scope>NUCLEOTIDE SEQUENCE [LARGE SCALE GENOMIC DNA]</scope>
    <source>
        <strain evidence="3">Acinetobacter sp. 8BE</strain>
    </source>
</reference>
<comment type="similarity">
    <text evidence="1">Belongs to the LysR transcriptional regulatory family.</text>
</comment>
<dbReference type="GO" id="GO:0006351">
    <property type="term" value="P:DNA-templated transcription"/>
    <property type="evidence" value="ECO:0007669"/>
    <property type="project" value="TreeGrafter"/>
</dbReference>
<dbReference type="Proteomes" id="UP000430404">
    <property type="component" value="Unassembled WGS sequence"/>
</dbReference>
<dbReference type="GO" id="GO:0003700">
    <property type="term" value="F:DNA-binding transcription factor activity"/>
    <property type="evidence" value="ECO:0007669"/>
    <property type="project" value="TreeGrafter"/>
</dbReference>
<dbReference type="PANTHER" id="PTHR30537:SF74">
    <property type="entry name" value="HTH-TYPE TRANSCRIPTIONAL REGULATOR TRPI"/>
    <property type="match status" value="1"/>
</dbReference>
<gene>
    <name evidence="3" type="ORF">ACI8B_140046</name>
</gene>
<dbReference type="CDD" id="cd08432">
    <property type="entry name" value="PBP2_GcdR_TrpI_HvrB_AmpR_like"/>
    <property type="match status" value="1"/>
</dbReference>
<dbReference type="SUPFAM" id="SSF53850">
    <property type="entry name" value="Periplasmic binding protein-like II"/>
    <property type="match status" value="1"/>
</dbReference>
<dbReference type="GO" id="GO:0043565">
    <property type="term" value="F:sequence-specific DNA binding"/>
    <property type="evidence" value="ECO:0007669"/>
    <property type="project" value="TreeGrafter"/>
</dbReference>
<dbReference type="PANTHER" id="PTHR30537">
    <property type="entry name" value="HTH-TYPE TRANSCRIPTIONAL REGULATOR"/>
    <property type="match status" value="1"/>
</dbReference>
<accession>A0A653K115</accession>
<dbReference type="EMBL" id="CABWKZ010000006">
    <property type="protein sequence ID" value="VXA54291.1"/>
    <property type="molecule type" value="Genomic_DNA"/>
</dbReference>
<feature type="domain" description="LysR substrate-binding" evidence="2">
    <location>
        <begin position="6"/>
        <end position="197"/>
    </location>
</feature>
<protein>
    <submittedName>
        <fullName evidence="3">LysR substrate binding domain protein</fullName>
    </submittedName>
</protein>
<dbReference type="AlphaFoldDB" id="A0A653K115"/>
<evidence type="ECO:0000313" key="3">
    <source>
        <dbReference type="EMBL" id="VXA54291.1"/>
    </source>
</evidence>
<evidence type="ECO:0000313" key="4">
    <source>
        <dbReference type="Proteomes" id="UP000430404"/>
    </source>
</evidence>
<dbReference type="Pfam" id="PF03466">
    <property type="entry name" value="LysR_substrate"/>
    <property type="match status" value="1"/>
</dbReference>
<dbReference type="InterPro" id="IPR005119">
    <property type="entry name" value="LysR_subst-bd"/>
</dbReference>
<evidence type="ECO:0000259" key="2">
    <source>
        <dbReference type="Pfam" id="PF03466"/>
    </source>
</evidence>
<proteinExistence type="inferred from homology"/>
<dbReference type="InterPro" id="IPR058163">
    <property type="entry name" value="LysR-type_TF_proteobact-type"/>
</dbReference>